<feature type="chain" id="PRO_5031127699" description="Pesticidal crystal protein N-terminal domain-containing protein" evidence="1">
    <location>
        <begin position="21"/>
        <end position="809"/>
    </location>
</feature>
<feature type="signal peptide" evidence="1">
    <location>
        <begin position="1"/>
        <end position="20"/>
    </location>
</feature>
<evidence type="ECO:0008006" key="3">
    <source>
        <dbReference type="Google" id="ProtNLM"/>
    </source>
</evidence>
<accession>A0A7S2WKA1</accession>
<dbReference type="PROSITE" id="PS51257">
    <property type="entry name" value="PROKAR_LIPOPROTEIN"/>
    <property type="match status" value="1"/>
</dbReference>
<organism evidence="2">
    <name type="scientific">Mucochytrium quahogii</name>
    <dbReference type="NCBI Taxonomy" id="96639"/>
    <lineage>
        <taxon>Eukaryota</taxon>
        <taxon>Sar</taxon>
        <taxon>Stramenopiles</taxon>
        <taxon>Bigyra</taxon>
        <taxon>Labyrinthulomycetes</taxon>
        <taxon>Thraustochytrida</taxon>
        <taxon>Thraustochytriidae</taxon>
        <taxon>Mucochytrium</taxon>
    </lineage>
</organism>
<evidence type="ECO:0000313" key="2">
    <source>
        <dbReference type="EMBL" id="CAD9691603.1"/>
    </source>
</evidence>
<protein>
    <recommendedName>
        <fullName evidence="3">Pesticidal crystal protein N-terminal domain-containing protein</fullName>
    </recommendedName>
</protein>
<gene>
    <name evidence="2" type="ORF">QSP1433_LOCUS11047</name>
</gene>
<evidence type="ECO:0000256" key="1">
    <source>
        <dbReference type="SAM" id="SignalP"/>
    </source>
</evidence>
<sequence length="809" mass="91429">MVKLFPQILCIGLLLQLSAACKNDNDCSPGEFCTIQVHESKAIRGQVQEHGHCMQVHDRRMLDEEVSVEMDGLAASNIVKVILGLGLKQIPGVGEVAFALLEIFWPSVEKKESPQLERSDVLRMIEDRLKKASWDILKDVLGDSRDDLRDSMLRLATGGYVGDEQDSLVEATFQKALRFRNQVISFIEQLDAHNSVLKRGDSPQLINYLIVTNSLMVATYRLKHEHMLRKRGDPKMSATVAGELEHNIGALTKNMKHDYEDLQTRTENLYFEWVDWRQEQLDFKFDECVETIPRCGGLPFNRDFDCVKSRLFSVYDSVTVTNFSSEFVYNPLAAPTPKRYQEQYQEDIRNRIMNDLKATVLVEMAETLFLQRLIPGQEHAALDKRTLARALQHAKLGPYNAWTLGFAVGYDEKTKLWYKKRGDEPTTHEGKNWCHWGGARKKLSKATCSLPQLSIDGVSIVKQKSWSPKITCVCANSETNRSGLTCQSEGYAFMQERLHSNVEKIFGGPFKSVGVEPSKLKFGLYKDLPLQPVAGIDDYFYSRNEFSDGRAPDFTGLELYFDKMSGNIANLRVLAAARGHVNARYFTSNQGRRKQPLRFARASLSPNFRMTQVKNRKSTFQEHDAYLGYSIEVGFEFHEPVEYAKNVDFGSASTYTGFKERNKDTDSAYWAKFDWHATTPDSSPFLVSPNGKHKLLVKAYGMSKFVQQYNIINPQNAEDQRPDIVVRSFCFKDSKGQSCGCHEFAKSDLTRINSLGLFGLPGAHELPIYGEIPELTNDGELVLRGVGHARSKITHLVASADCPSSSTAT</sequence>
<dbReference type="AlphaFoldDB" id="A0A7S2WKA1"/>
<dbReference type="EMBL" id="HBHK01017475">
    <property type="protein sequence ID" value="CAD9691603.1"/>
    <property type="molecule type" value="Transcribed_RNA"/>
</dbReference>
<name>A0A7S2WKA1_9STRA</name>
<keyword evidence="1" id="KW-0732">Signal</keyword>
<proteinExistence type="predicted"/>
<reference evidence="2" key="1">
    <citation type="submission" date="2021-01" db="EMBL/GenBank/DDBJ databases">
        <authorList>
            <person name="Corre E."/>
            <person name="Pelletier E."/>
            <person name="Niang G."/>
            <person name="Scheremetjew M."/>
            <person name="Finn R."/>
            <person name="Kale V."/>
            <person name="Holt S."/>
            <person name="Cochrane G."/>
            <person name="Meng A."/>
            <person name="Brown T."/>
            <person name="Cohen L."/>
        </authorList>
    </citation>
    <scope>NUCLEOTIDE SEQUENCE</scope>
    <source>
        <strain evidence="2">NY070348D</strain>
    </source>
</reference>